<gene>
    <name evidence="2" type="ordered locus">Nmar_0704</name>
</gene>
<dbReference type="RefSeq" id="WP_012215087.1">
    <property type="nucleotide sequence ID" value="NC_010085.1"/>
</dbReference>
<dbReference type="InParanoid" id="A9A4B1"/>
<reference evidence="2 3" key="1">
    <citation type="journal article" date="2010" name="Proc. Natl. Acad. Sci. U.S.A.">
        <title>Nitrosopumilus maritimus genome reveals unique mechanisms for nitrification and autotrophy in globally distributed marine crenarchaea.</title>
        <authorList>
            <person name="Walker C.B."/>
            <person name="de la Torre J.R."/>
            <person name="Klotz M.G."/>
            <person name="Urakawa H."/>
            <person name="Pinel N."/>
            <person name="Arp D.J."/>
            <person name="Brochier-Armanet C."/>
            <person name="Chain P.S."/>
            <person name="Chan P.P."/>
            <person name="Gollabgir A."/>
            <person name="Hemp J."/>
            <person name="Hugler M."/>
            <person name="Karr E.A."/>
            <person name="Konneke M."/>
            <person name="Shin M."/>
            <person name="Lawton T.J."/>
            <person name="Lowe T."/>
            <person name="Martens-Habbena W."/>
            <person name="Sayavedra-Soto L.A."/>
            <person name="Lang D."/>
            <person name="Sievert S.M."/>
            <person name="Rosenzweig A.C."/>
            <person name="Manning G."/>
            <person name="Stahl D.A."/>
        </authorList>
    </citation>
    <scope>NUCLEOTIDE SEQUENCE [LARGE SCALE GENOMIC DNA]</scope>
    <source>
        <strain evidence="2 3">SCM1</strain>
    </source>
</reference>
<keyword evidence="1" id="KW-0812">Transmembrane</keyword>
<feature type="transmembrane region" description="Helical" evidence="1">
    <location>
        <begin position="12"/>
        <end position="31"/>
    </location>
</feature>
<keyword evidence="3" id="KW-1185">Reference proteome</keyword>
<evidence type="ECO:0000313" key="2">
    <source>
        <dbReference type="EMBL" id="ABX12600.1"/>
    </source>
</evidence>
<keyword evidence="1" id="KW-1133">Transmembrane helix</keyword>
<dbReference type="EMBL" id="CP000866">
    <property type="protein sequence ID" value="ABX12600.1"/>
    <property type="molecule type" value="Genomic_DNA"/>
</dbReference>
<dbReference type="GeneID" id="5774629"/>
<proteinExistence type="predicted"/>
<dbReference type="HOGENOM" id="CLU_1044339_0_0_2"/>
<name>A9A4B1_NITMS</name>
<evidence type="ECO:0000256" key="1">
    <source>
        <dbReference type="SAM" id="Phobius"/>
    </source>
</evidence>
<sequence length="266" mass="29693">MSNLKKQDTIGIIAAIAITIVSVGFAIAGTAPTDMPQKQAQNIEVIGFGGITDAKESIKILLESKSIDLDTSNGFIRGNVVYEGFQPQMGLVYLEIFSPTGDKVNKSELQLRDRGNDVYEAEFTQYFDKSDFLNNNEKTGQYMMRISTEYGMLAKQTPFDVIMSSQEQPKINTVVMESNEEIGLGGILHEKKIRTGYDIGVMEKDLENTILKKYLTKVLKGYHNGDISKDDVEKLAEFKSIDCNFTDQTSQNKDVLQLSCEIIPEN</sequence>
<dbReference type="EnsemblBacteria" id="ABX12600">
    <property type="protein sequence ID" value="ABX12600"/>
    <property type="gene ID" value="Nmar_0704"/>
</dbReference>
<dbReference type="STRING" id="436308.Nmar_0704"/>
<keyword evidence="1" id="KW-0472">Membrane</keyword>
<organism evidence="2 3">
    <name type="scientific">Nitrosopumilus maritimus (strain SCM1)</name>
    <dbReference type="NCBI Taxonomy" id="436308"/>
    <lineage>
        <taxon>Archaea</taxon>
        <taxon>Nitrososphaerota</taxon>
        <taxon>Nitrososphaeria</taxon>
        <taxon>Nitrosopumilales</taxon>
        <taxon>Nitrosopumilaceae</taxon>
        <taxon>Nitrosopumilus</taxon>
    </lineage>
</organism>
<protein>
    <submittedName>
        <fullName evidence="2">Uncharacterized protein</fullName>
    </submittedName>
</protein>
<evidence type="ECO:0000313" key="3">
    <source>
        <dbReference type="Proteomes" id="UP000000792"/>
    </source>
</evidence>
<dbReference type="Proteomes" id="UP000000792">
    <property type="component" value="Chromosome"/>
</dbReference>
<accession>A9A4B1</accession>
<dbReference type="KEGG" id="nmr:Nmar_0704"/>
<dbReference type="AlphaFoldDB" id="A9A4B1"/>